<keyword evidence="1" id="KW-0472">Membrane</keyword>
<evidence type="ECO:0000259" key="2">
    <source>
        <dbReference type="Pfam" id="PF13231"/>
    </source>
</evidence>
<feature type="transmembrane region" description="Helical" evidence="1">
    <location>
        <begin position="278"/>
        <end position="299"/>
    </location>
</feature>
<proteinExistence type="predicted"/>
<dbReference type="RefSeq" id="WP_071176325.1">
    <property type="nucleotide sequence ID" value="NZ_CP017831.1"/>
</dbReference>
<organism evidence="3 4">
    <name type="scientific">Butyrivibrio hungatei</name>
    <dbReference type="NCBI Taxonomy" id="185008"/>
    <lineage>
        <taxon>Bacteria</taxon>
        <taxon>Bacillati</taxon>
        <taxon>Bacillota</taxon>
        <taxon>Clostridia</taxon>
        <taxon>Lachnospirales</taxon>
        <taxon>Lachnospiraceae</taxon>
        <taxon>Butyrivibrio</taxon>
    </lineage>
</organism>
<accession>A0A1D9P2B7</accession>
<evidence type="ECO:0000256" key="1">
    <source>
        <dbReference type="SAM" id="Phobius"/>
    </source>
</evidence>
<feature type="transmembrane region" description="Helical" evidence="1">
    <location>
        <begin position="334"/>
        <end position="353"/>
    </location>
</feature>
<sequence length="501" mass="58375">MRILNFCKKNLIFIWCLVTSFTILLFTSRSSFFFPYNNWDDANSYFTMGKGLMNHMVIYRDLYDQKGPFLYLLYGICYLISNNSFKGVFLFEIIAATIFLYYSFMIIKRHCDIKITYMLIPVLAAGVYSSKSFYWGGAAEEFCLPMFAYALYVLNKFLYPESNDKKISECAKEIFIVGLLTGITSLIKYTMLGFYFAFGVIVLILIIYREGLLKAIKPALLYFLGIMIPFIPWLIFFGINGALDDWYRCYIFNNLFFYSNITGDKITLSAKLYKLCKLQYWLFIDNFEYFLYIAVGFVANLFTEKIVLRKIMYPFMYLCTFMFIFYGGGTLPYYSIPLMPFSIIGFVAIGKFLKKLSEHYSNESFWYNLGVLALISCVVFAKNNCQSANYIFTDKDTFWLTEAASFIEEAPDTTLLNVGALDVGLYTITGIVPTCEYFQTNGIALPTMFSEQERYIKEGLTTYVISSEGEPEHIYDHYDLIYQTAFYDNGYDQSYYLYKHR</sequence>
<protein>
    <recommendedName>
        <fullName evidence="2">Glycosyltransferase RgtA/B/C/D-like domain-containing protein</fullName>
    </recommendedName>
</protein>
<name>A0A1D9P2B7_9FIRM</name>
<keyword evidence="1" id="KW-0812">Transmembrane</keyword>
<gene>
    <name evidence="3" type="ORF">bhn_I1618</name>
</gene>
<dbReference type="Pfam" id="PF13231">
    <property type="entry name" value="PMT_2"/>
    <property type="match status" value="1"/>
</dbReference>
<dbReference type="Proteomes" id="UP000179284">
    <property type="component" value="Chromosome I"/>
</dbReference>
<dbReference type="InterPro" id="IPR038731">
    <property type="entry name" value="RgtA/B/C-like"/>
</dbReference>
<evidence type="ECO:0000313" key="4">
    <source>
        <dbReference type="Proteomes" id="UP000179284"/>
    </source>
</evidence>
<feature type="transmembrane region" description="Helical" evidence="1">
    <location>
        <begin position="365"/>
        <end position="381"/>
    </location>
</feature>
<keyword evidence="4" id="KW-1185">Reference proteome</keyword>
<reference evidence="4" key="1">
    <citation type="submission" date="2016-10" db="EMBL/GenBank/DDBJ databases">
        <title>The complete genome sequence of the rumen bacterium Butyrivibrio hungatei MB2003.</title>
        <authorList>
            <person name="Palevich N."/>
            <person name="Kelly W.J."/>
            <person name="Leahy S.C."/>
            <person name="Altermann E."/>
            <person name="Rakonjac J."/>
            <person name="Attwood G.T."/>
        </authorList>
    </citation>
    <scope>NUCLEOTIDE SEQUENCE [LARGE SCALE GENOMIC DNA]</scope>
    <source>
        <strain evidence="4">MB2003</strain>
    </source>
</reference>
<feature type="transmembrane region" description="Helical" evidence="1">
    <location>
        <begin position="12"/>
        <end position="34"/>
    </location>
</feature>
<dbReference type="OrthoDB" id="5056808at2"/>
<feature type="domain" description="Glycosyltransferase RgtA/B/C/D-like" evidence="2">
    <location>
        <begin position="66"/>
        <end position="236"/>
    </location>
</feature>
<dbReference type="KEGG" id="bhu:bhn_I1618"/>
<feature type="transmembrane region" description="Helical" evidence="1">
    <location>
        <begin position="88"/>
        <end position="107"/>
    </location>
</feature>
<keyword evidence="1" id="KW-1133">Transmembrane helix</keyword>
<dbReference type="EMBL" id="CP017831">
    <property type="protein sequence ID" value="AOZ96651.1"/>
    <property type="molecule type" value="Genomic_DNA"/>
</dbReference>
<evidence type="ECO:0000313" key="3">
    <source>
        <dbReference type="EMBL" id="AOZ96651.1"/>
    </source>
</evidence>
<feature type="transmembrane region" description="Helical" evidence="1">
    <location>
        <begin position="220"/>
        <end position="239"/>
    </location>
</feature>
<dbReference type="AlphaFoldDB" id="A0A1D9P2B7"/>
<feature type="transmembrane region" description="Helical" evidence="1">
    <location>
        <begin position="189"/>
        <end position="208"/>
    </location>
</feature>